<gene>
    <name evidence="9" type="ORF">N177_1215</name>
</gene>
<keyword evidence="7 9" id="KW-0012">Acyltransferase</keyword>
<evidence type="ECO:0000256" key="6">
    <source>
        <dbReference type="ARBA" id="ARBA00023136"/>
    </source>
</evidence>
<dbReference type="EC" id="2.3.1.51" evidence="9"/>
<dbReference type="GO" id="GO:0006629">
    <property type="term" value="P:lipid metabolic process"/>
    <property type="evidence" value="ECO:0007669"/>
    <property type="project" value="UniProtKB-KW"/>
</dbReference>
<dbReference type="CDD" id="cd07989">
    <property type="entry name" value="LPLAT_AGPAT-like"/>
    <property type="match status" value="1"/>
</dbReference>
<dbReference type="PATRIC" id="fig|631454.5.peg.1200"/>
<keyword evidence="10" id="KW-1185">Reference proteome</keyword>
<evidence type="ECO:0000256" key="2">
    <source>
        <dbReference type="ARBA" id="ARBA00022679"/>
    </source>
</evidence>
<evidence type="ECO:0000256" key="5">
    <source>
        <dbReference type="ARBA" id="ARBA00023098"/>
    </source>
</evidence>
<proteinExistence type="predicted"/>
<dbReference type="RefSeq" id="WP_023431360.1">
    <property type="nucleotide sequence ID" value="NZ_AWXZ01000017.1"/>
</dbReference>
<evidence type="ECO:0000256" key="3">
    <source>
        <dbReference type="ARBA" id="ARBA00022692"/>
    </source>
</evidence>
<dbReference type="SUPFAM" id="SSF69593">
    <property type="entry name" value="Glycerol-3-phosphate (1)-acyltransferase"/>
    <property type="match status" value="1"/>
</dbReference>
<dbReference type="PANTHER" id="PTHR23063">
    <property type="entry name" value="PHOSPHOLIPID ACYLTRANSFERASE"/>
    <property type="match status" value="1"/>
</dbReference>
<dbReference type="InterPro" id="IPR002123">
    <property type="entry name" value="Plipid/glycerol_acylTrfase"/>
</dbReference>
<keyword evidence="5" id="KW-0443">Lipid metabolism</keyword>
<feature type="domain" description="Phospholipid/glycerol acyltransferase" evidence="8">
    <location>
        <begin position="66"/>
        <end position="184"/>
    </location>
</feature>
<keyword evidence="3" id="KW-0812">Transmembrane</keyword>
<organism evidence="9 10">
    <name type="scientific">Lutibaculum baratangense AMV1</name>
    <dbReference type="NCBI Taxonomy" id="631454"/>
    <lineage>
        <taxon>Bacteria</taxon>
        <taxon>Pseudomonadati</taxon>
        <taxon>Pseudomonadota</taxon>
        <taxon>Alphaproteobacteria</taxon>
        <taxon>Hyphomicrobiales</taxon>
        <taxon>Tepidamorphaceae</taxon>
        <taxon>Lutibaculum</taxon>
    </lineage>
</organism>
<dbReference type="eggNOG" id="COG0204">
    <property type="taxonomic scope" value="Bacteria"/>
</dbReference>
<keyword evidence="2 9" id="KW-0808">Transferase</keyword>
<dbReference type="Proteomes" id="UP000017819">
    <property type="component" value="Unassembled WGS sequence"/>
</dbReference>
<dbReference type="SMART" id="SM00563">
    <property type="entry name" value="PlsC"/>
    <property type="match status" value="1"/>
</dbReference>
<comment type="caution">
    <text evidence="9">The sequence shown here is derived from an EMBL/GenBank/DDBJ whole genome shotgun (WGS) entry which is preliminary data.</text>
</comment>
<dbReference type="GO" id="GO:0003841">
    <property type="term" value="F:1-acylglycerol-3-phosphate O-acyltransferase activity"/>
    <property type="evidence" value="ECO:0007669"/>
    <property type="project" value="UniProtKB-EC"/>
</dbReference>
<dbReference type="PANTHER" id="PTHR23063:SF52">
    <property type="entry name" value="LYSOPHOSPHATIDYLCHOLINE ACYLTRANSFERASE"/>
    <property type="match status" value="1"/>
</dbReference>
<protein>
    <submittedName>
        <fullName evidence="9">1-acyl-sn-glycerol-3-phosphate acyltransferase</fullName>
        <ecNumber evidence="9">2.3.1.51</ecNumber>
    </submittedName>
</protein>
<dbReference type="STRING" id="631454.N177_1215"/>
<evidence type="ECO:0000256" key="7">
    <source>
        <dbReference type="ARBA" id="ARBA00023315"/>
    </source>
</evidence>
<evidence type="ECO:0000256" key="4">
    <source>
        <dbReference type="ARBA" id="ARBA00022989"/>
    </source>
</evidence>
<evidence type="ECO:0000313" key="10">
    <source>
        <dbReference type="Proteomes" id="UP000017819"/>
    </source>
</evidence>
<keyword evidence="4" id="KW-1133">Transmembrane helix</keyword>
<accession>V4RRY4</accession>
<evidence type="ECO:0000259" key="8">
    <source>
        <dbReference type="SMART" id="SM00563"/>
    </source>
</evidence>
<dbReference type="Pfam" id="PF01553">
    <property type="entry name" value="Acyltransferase"/>
    <property type="match status" value="1"/>
</dbReference>
<dbReference type="EMBL" id="AWXZ01000017">
    <property type="protein sequence ID" value="ESR25880.1"/>
    <property type="molecule type" value="Genomic_DNA"/>
</dbReference>
<dbReference type="GO" id="GO:0016020">
    <property type="term" value="C:membrane"/>
    <property type="evidence" value="ECO:0007669"/>
    <property type="project" value="UniProtKB-SubCell"/>
</dbReference>
<keyword evidence="6" id="KW-0472">Membrane</keyword>
<comment type="subcellular location">
    <subcellularLocation>
        <location evidence="1">Membrane</location>
    </subcellularLocation>
</comment>
<sequence length="274" mass="29858">MGRVRAVWILGALAAVTLVGLPVQWAALRVSRPAARRIPVLYHRILLRLLGTRLTIVGRPAPGRPLLLVANHVSWFDIPLLSAIGPLSFVAKSEVGTWPVVKTLARLQRTVFVDRQRRSATGGTREEIAGRLSDGDVMVLFAEGTSNDGNRVLAFKTALFGAVPDGRAEDERPLLVQPVSIAYTRVNGVAMGRQHRPLVAWHGDKDLAPHVLELLRTGPLDAVVVFGEPIPLKEGRGRKEVARLAEETVRAAAMRALHAGEGLLAPLSERRQNR</sequence>
<evidence type="ECO:0000313" key="9">
    <source>
        <dbReference type="EMBL" id="ESR25880.1"/>
    </source>
</evidence>
<name>V4RRY4_9HYPH</name>
<dbReference type="AlphaFoldDB" id="V4RRY4"/>
<evidence type="ECO:0000256" key="1">
    <source>
        <dbReference type="ARBA" id="ARBA00004370"/>
    </source>
</evidence>
<reference evidence="9 10" key="1">
    <citation type="journal article" date="2014" name="Genome Announc.">
        <title>Draft Genome Sequence of Lutibaculum baratangense Strain AMV1T, Isolated from a Mud Volcano in Andamans, India.</title>
        <authorList>
            <person name="Singh A."/>
            <person name="Sreenivas A."/>
            <person name="Sathyanarayana Reddy G."/>
            <person name="Pinnaka A.K."/>
            <person name="Shivaji S."/>
        </authorList>
    </citation>
    <scope>NUCLEOTIDE SEQUENCE [LARGE SCALE GENOMIC DNA]</scope>
    <source>
        <strain evidence="9 10">AMV1</strain>
    </source>
</reference>